<name>Q4KHK6_PSEF5</name>
<proteinExistence type="predicted"/>
<accession>Q4KHK6</accession>
<dbReference type="eggNOG" id="ENOG5032RZM">
    <property type="taxonomic scope" value="Bacteria"/>
</dbReference>
<evidence type="ECO:0000313" key="2">
    <source>
        <dbReference type="Proteomes" id="UP000008540"/>
    </source>
</evidence>
<dbReference type="AlphaFoldDB" id="Q4KHK6"/>
<evidence type="ECO:0008006" key="3">
    <source>
        <dbReference type="Google" id="ProtNLM"/>
    </source>
</evidence>
<gene>
    <name evidence="1" type="ordered locus">PFL_1146</name>
</gene>
<dbReference type="STRING" id="220664.PFL_1146"/>
<protein>
    <recommendedName>
        <fullName evidence="3">Pilin assembly protein</fullName>
    </recommendedName>
</protein>
<dbReference type="Proteomes" id="UP000008540">
    <property type="component" value="Chromosome"/>
</dbReference>
<evidence type="ECO:0000313" key="1">
    <source>
        <dbReference type="EMBL" id="AAY90433.1"/>
    </source>
</evidence>
<organism evidence="1 2">
    <name type="scientific">Pseudomonas fluorescens (strain ATCC BAA-477 / NRRL B-23932 / Pf-5)</name>
    <dbReference type="NCBI Taxonomy" id="220664"/>
    <lineage>
        <taxon>Bacteria</taxon>
        <taxon>Pseudomonadati</taxon>
        <taxon>Pseudomonadota</taxon>
        <taxon>Gammaproteobacteria</taxon>
        <taxon>Pseudomonadales</taxon>
        <taxon>Pseudomonadaceae</taxon>
        <taxon>Pseudomonas</taxon>
    </lineage>
</organism>
<sequence length="120" mass="13632">MFIEVIMKIRELAQHWEENAKGRLTRTGYRIHLDVEAAARLAALSEMYPKRQTEELLGELIGAALEELEASFPYIQGQHVVATDEEGDPLYEDVGPTPRFLALSRQHLHLLASQSDKPKH</sequence>
<dbReference type="KEGG" id="pfl:PFL_1146"/>
<dbReference type="EMBL" id="CP000076">
    <property type="protein sequence ID" value="AAY90433.1"/>
    <property type="molecule type" value="Genomic_DNA"/>
</dbReference>
<reference evidence="1 2" key="1">
    <citation type="journal article" date="2005" name="Nat. Biotechnol.">
        <title>Complete genome sequence of the plant commensal Pseudomonas fluorescens Pf-5.</title>
        <authorList>
            <person name="Paulsen I.T."/>
            <person name="Press C.M."/>
            <person name="Ravel J."/>
            <person name="Kobayashi D.Y."/>
            <person name="Myers G.S."/>
            <person name="Mavrodi D.V."/>
            <person name="DeBoy R.T."/>
            <person name="Seshadri R."/>
            <person name="Ren Q."/>
            <person name="Madupu R."/>
            <person name="Dodson R.J."/>
            <person name="Durkin A.S."/>
            <person name="Brinkac L.M."/>
            <person name="Daugherty S.C."/>
            <person name="Sullivan S.A."/>
            <person name="Rosovitz M.J."/>
            <person name="Gwinn M.L."/>
            <person name="Zhou L."/>
            <person name="Schneider D.J."/>
            <person name="Cartinhour S.W."/>
            <person name="Nelson W.C."/>
            <person name="Weidman J."/>
            <person name="Watkins K."/>
            <person name="Tran K."/>
            <person name="Khouri H."/>
            <person name="Pierson E.A."/>
            <person name="Pierson L.S.III."/>
            <person name="Thomashow L.S."/>
            <person name="Loper J.E."/>
        </authorList>
    </citation>
    <scope>NUCLEOTIDE SEQUENCE [LARGE SCALE GENOMIC DNA]</scope>
    <source>
        <strain evidence="2">ATCC BAA-477 / NRRL B-23932 / Pf-5</strain>
    </source>
</reference>
<dbReference type="HOGENOM" id="CLU_150035_0_0_6"/>